<name>A0A915IAG2_ROMCU</name>
<evidence type="ECO:0000259" key="3">
    <source>
        <dbReference type="PROSITE" id="PS50822"/>
    </source>
</evidence>
<dbReference type="CDD" id="cd04657">
    <property type="entry name" value="Piwi_ago-like"/>
    <property type="match status" value="1"/>
</dbReference>
<dbReference type="AlphaFoldDB" id="A0A915IAG2"/>
<dbReference type="PROSITE" id="PS50822">
    <property type="entry name" value="PIWI"/>
    <property type="match status" value="1"/>
</dbReference>
<protein>
    <submittedName>
        <fullName evidence="5">Uncharacterized protein</fullName>
    </submittedName>
</protein>
<dbReference type="Proteomes" id="UP000887565">
    <property type="component" value="Unplaced"/>
</dbReference>
<dbReference type="OMA" id="RSQCKPE"/>
<proteinExistence type="inferred from homology"/>
<dbReference type="Pfam" id="PF02171">
    <property type="entry name" value="Piwi"/>
    <property type="match status" value="1"/>
</dbReference>
<keyword evidence="4" id="KW-1185">Reference proteome</keyword>
<evidence type="ECO:0000313" key="5">
    <source>
        <dbReference type="WBParaSite" id="nRc.2.0.1.t10862-RA"/>
    </source>
</evidence>
<dbReference type="InterPro" id="IPR045246">
    <property type="entry name" value="Piwi_ago-like"/>
</dbReference>
<dbReference type="InterPro" id="IPR036085">
    <property type="entry name" value="PAZ_dom_sf"/>
</dbReference>
<dbReference type="Pfam" id="PF08699">
    <property type="entry name" value="ArgoL1"/>
    <property type="match status" value="1"/>
</dbReference>
<dbReference type="Pfam" id="PF02170">
    <property type="entry name" value="PAZ"/>
    <property type="match status" value="1"/>
</dbReference>
<accession>A0A915IAG2</accession>
<organism evidence="4 5">
    <name type="scientific">Romanomermis culicivorax</name>
    <name type="common">Nematode worm</name>
    <dbReference type="NCBI Taxonomy" id="13658"/>
    <lineage>
        <taxon>Eukaryota</taxon>
        <taxon>Metazoa</taxon>
        <taxon>Ecdysozoa</taxon>
        <taxon>Nematoda</taxon>
        <taxon>Enoplea</taxon>
        <taxon>Dorylaimia</taxon>
        <taxon>Mermithida</taxon>
        <taxon>Mermithoidea</taxon>
        <taxon>Mermithidae</taxon>
        <taxon>Romanomermis</taxon>
    </lineage>
</organism>
<dbReference type="Pfam" id="PF16488">
    <property type="entry name" value="ArgoL2"/>
    <property type="match status" value="1"/>
</dbReference>
<evidence type="ECO:0000313" key="4">
    <source>
        <dbReference type="Proteomes" id="UP000887565"/>
    </source>
</evidence>
<dbReference type="InterPro" id="IPR014811">
    <property type="entry name" value="ArgoL1"/>
</dbReference>
<feature type="domain" description="PAZ" evidence="2">
    <location>
        <begin position="208"/>
        <end position="334"/>
    </location>
</feature>
<dbReference type="PANTHER" id="PTHR22891">
    <property type="entry name" value="EUKARYOTIC TRANSLATION INITIATION FACTOR 2C"/>
    <property type="match status" value="1"/>
</dbReference>
<dbReference type="InterPro" id="IPR036397">
    <property type="entry name" value="RNaseH_sf"/>
</dbReference>
<dbReference type="WBParaSite" id="nRc.2.0.1.t10862-RA">
    <property type="protein sequence ID" value="nRc.2.0.1.t10862-RA"/>
    <property type="gene ID" value="nRc.2.0.1.g10862"/>
</dbReference>
<dbReference type="Gene3D" id="2.170.260.10">
    <property type="entry name" value="paz domain"/>
    <property type="match status" value="1"/>
</dbReference>
<dbReference type="GO" id="GO:0003723">
    <property type="term" value="F:RNA binding"/>
    <property type="evidence" value="ECO:0007669"/>
    <property type="project" value="InterPro"/>
</dbReference>
<dbReference type="CDD" id="cd02846">
    <property type="entry name" value="PAZ_argonaute_like"/>
    <property type="match status" value="1"/>
</dbReference>
<dbReference type="SMART" id="SM00949">
    <property type="entry name" value="PAZ"/>
    <property type="match status" value="1"/>
</dbReference>
<dbReference type="InterPro" id="IPR032472">
    <property type="entry name" value="ArgoL2"/>
</dbReference>
<dbReference type="SMART" id="SM01163">
    <property type="entry name" value="DUF1785"/>
    <property type="match status" value="1"/>
</dbReference>
<dbReference type="Gene3D" id="3.30.420.10">
    <property type="entry name" value="Ribonuclease H-like superfamily/Ribonuclease H"/>
    <property type="match status" value="1"/>
</dbReference>
<dbReference type="SUPFAM" id="SSF53098">
    <property type="entry name" value="Ribonuclease H-like"/>
    <property type="match status" value="1"/>
</dbReference>
<dbReference type="InterPro" id="IPR003165">
    <property type="entry name" value="Piwi"/>
</dbReference>
<dbReference type="PROSITE" id="PS50821">
    <property type="entry name" value="PAZ"/>
    <property type="match status" value="1"/>
</dbReference>
<dbReference type="SUPFAM" id="SSF101690">
    <property type="entry name" value="PAZ domain"/>
    <property type="match status" value="1"/>
</dbReference>
<sequence length="854" mass="96096">MLMVNHYHVEISHPSPRVKLTRDENRPILWQCLLNNDVDLNIGGNMYQIAYDGVANLYTLNPLSLPRENMKKFEIDVMIPKFDKPARLTVLIQVVGPLAIDLRQVVSSPSGSRYSTPIQVLDVILRQYRSNPLLDSSKAFYPFGSSIFTIPTPDFSAINLDGGREIWRGLFTSANVGQDFRPFVNMDIVHTAFFKQGKNGNNGPPKYSCIEFLCEALTMADGRGNTYLPSQLNSSTQLNESMVKIFEREIKGLRIVRDYIIPNAANPNREFKVLGVDKPSAEIKFQNREGVEVSVAEYYRDLYGPLKYPLMPTLKVGSKSKPIHLPIEHCNMAKNQKSAKKLTESQTATMIRQTCMPPADRRRAIERMVDMARFPQDPFLKSFDIQLSTKMTTINGRVLPAPSVGYNNAQVQLRDGVWRNNNSRFISPAQARGVAAIAFVPPKPPQNTEGFIAQLMAACKHFGMNVPDYNNVYCHTETDNSPQRVEKAVRSVVLEMKKRNTNLDLLIVLIPVKGHPLYPEVKRVAEVQMGVMTQCVTYKTIGKFNNDTLGNIVFKINMKLGGINCELNVRDAVGKCLFVEPTLVLGIDVTHPGPTDKRSPSVASVVGSMDKTFMRYAASIKVQKQRREALVYLSDPVTERLMCFYKSTKVKPNRIIVFRDGVSEGEFKTVLREELRGIRESCLKMDANFKPKITFIVVQKRHHTRLFPENPGEGCGKAVNVYPGSVVDTDILFHDDFSFYLCSHAGIQGTSRPTRYHILHDDSNFSADEVQLMSYYLCHCFSRCTRSVSIPAPVYYAHLACTRARAHLQNVVGDSLSDTASTRSGEQSVPSTPEEELIKAATVTDNLRKEMYFT</sequence>
<feature type="domain" description="Piwi" evidence="3">
    <location>
        <begin position="505"/>
        <end position="809"/>
    </location>
</feature>
<dbReference type="SMART" id="SM00950">
    <property type="entry name" value="Piwi"/>
    <property type="match status" value="1"/>
</dbReference>
<dbReference type="InterPro" id="IPR012337">
    <property type="entry name" value="RNaseH-like_sf"/>
</dbReference>
<comment type="similarity">
    <text evidence="1">Belongs to the argonaute family.</text>
</comment>
<dbReference type="InterPro" id="IPR003100">
    <property type="entry name" value="PAZ_dom"/>
</dbReference>
<dbReference type="Gene3D" id="3.40.50.2300">
    <property type="match status" value="1"/>
</dbReference>
<evidence type="ECO:0000256" key="1">
    <source>
        <dbReference type="RuleBase" id="RU361178"/>
    </source>
</evidence>
<evidence type="ECO:0000259" key="2">
    <source>
        <dbReference type="PROSITE" id="PS50821"/>
    </source>
</evidence>
<reference evidence="5" key="1">
    <citation type="submission" date="2022-11" db="UniProtKB">
        <authorList>
            <consortium name="WormBaseParasite"/>
        </authorList>
    </citation>
    <scope>IDENTIFICATION</scope>
</reference>